<evidence type="ECO:0000313" key="1">
    <source>
        <dbReference type="EMBL" id="AVK77330.1"/>
    </source>
</evidence>
<reference evidence="1" key="1">
    <citation type="journal article" date="2018" name="Nat. Commun.">
        <title>Diversity and evolution of the emerging Pandoraviridae family.</title>
        <authorList>
            <person name="Legendre M."/>
            <person name="Fabre E."/>
            <person name="Poirot O."/>
            <person name="Jeudy S."/>
            <person name="Lartigue A."/>
            <person name="Alempic J.M."/>
            <person name="Beucher L."/>
            <person name="Philippe N."/>
            <person name="Bertaux L."/>
            <person name="Christo-Foroux E."/>
            <person name="Labadie K."/>
            <person name="Coute Y."/>
            <person name="Abergel C."/>
            <person name="Claverie J.M."/>
        </authorList>
    </citation>
    <scope>NUCLEOTIDE SEQUENCE [LARGE SCALE GENOMIC DNA]</scope>
    <source>
        <strain evidence="1">Macleodensis</strain>
    </source>
</reference>
<dbReference type="EMBL" id="MG011691">
    <property type="protein sequence ID" value="AVK77330.1"/>
    <property type="molecule type" value="Genomic_DNA"/>
</dbReference>
<sequence>MDTDDDDGAQPDGLETLPSELVHMIVNGRDRRGIPFLHPRWRCMVRMTCRAMRWIIEHPATHDYMAMSDFQTLYRGPEVGAARSHHDFDITHARRRRWRRGTLVCASAVAEWLAARLAPCAVLQDDQLFGSLVDRMIDDWGASRPEAHLALLASDHPGAVAYASDPRTTSRFAALPTVAGHVDSDPPAYGPSWQPDGQELAYAMLDVAARRCSVGTVKAVVAMIDVAAWMVAIKHEASCREYRGLMRSRFCHSILAFDRDDVIQALGRSGSALRSVQRMVAYNAGRCLRQYMDLCNKDPGWPKRLREAVYVWRENESYPGLIATAPEIDNALRVVWGDLRRKGMRKEILLDAIEGDALGTVLWMLGAMGHAKVSADVLVRATAMTHDALVRCALGSRMCAQDPACRSQDYAECYRACGTRVAEWLCDTLDYTPTADALRRLVDTCVTDVSDDRAPWCCVQRAVFLLKRWPHLVWQSGVGVNLVRRAFRSRTAAATRFTSDTVFLIDAIEAWCKAIDANRDDMFNALALGDVLASDKPLSWRIINVVCGGEPWGFACDTVCYGTCRRESTPQEVFCNGRRVTDADAIAAWCVKSHAQEPVP</sequence>
<name>A0A2U7UG65_9VIRU</name>
<evidence type="ECO:0008006" key="2">
    <source>
        <dbReference type="Google" id="ProtNLM"/>
    </source>
</evidence>
<accession>A0A2U7UG65</accession>
<dbReference type="RefSeq" id="YP_009481326.1">
    <property type="nucleotide sequence ID" value="NC_037665.1"/>
</dbReference>
<organism evidence="1">
    <name type="scientific">Pandoravirus macleodensis</name>
    <dbReference type="NCBI Taxonomy" id="2107707"/>
    <lineage>
        <taxon>Viruses</taxon>
        <taxon>Pandoravirus</taxon>
    </lineage>
</organism>
<proteinExistence type="predicted"/>
<gene>
    <name evidence="1" type="ORF">pmac_cds_642</name>
</gene>
<dbReference type="Proteomes" id="UP000249758">
    <property type="component" value="Segment"/>
</dbReference>
<protein>
    <recommendedName>
        <fullName evidence="2">F-box incomplete domain containing protein</fullName>
    </recommendedName>
</protein>
<dbReference type="GeneID" id="36841785"/>
<dbReference type="KEGG" id="vg:36841785"/>